<name>A0ABQ0K2V0_9BACT</name>
<dbReference type="Proteomes" id="UP000032309">
    <property type="component" value="Unassembled WGS sequence"/>
</dbReference>
<dbReference type="EMBL" id="BAFN01000001">
    <property type="protein sequence ID" value="GAN35099.1"/>
    <property type="molecule type" value="Genomic_DNA"/>
</dbReference>
<dbReference type="Pfam" id="PF02120">
    <property type="entry name" value="Flg_hook"/>
    <property type="match status" value="1"/>
</dbReference>
<accession>A0ABQ0K2V0</accession>
<gene>
    <name evidence="3" type="ORF">BROSI_A3645</name>
</gene>
<dbReference type="PANTHER" id="PTHR37533:SF2">
    <property type="entry name" value="FLAGELLAR HOOK-LENGTH CONTROL PROTEIN"/>
    <property type="match status" value="1"/>
</dbReference>
<organism evidence="3 4">
    <name type="scientific">Candidatus Brocadia sinica JPN1</name>
    <dbReference type="NCBI Taxonomy" id="1197129"/>
    <lineage>
        <taxon>Bacteria</taxon>
        <taxon>Pseudomonadati</taxon>
        <taxon>Planctomycetota</taxon>
        <taxon>Candidatus Brocadiia</taxon>
        <taxon>Candidatus Brocadiales</taxon>
        <taxon>Candidatus Brocadiaceae</taxon>
        <taxon>Candidatus Brocadia</taxon>
    </lineage>
</organism>
<feature type="region of interest" description="Disordered" evidence="1">
    <location>
        <begin position="531"/>
        <end position="572"/>
    </location>
</feature>
<comment type="caution">
    <text evidence="3">The sequence shown here is derived from an EMBL/GenBank/DDBJ whole genome shotgun (WGS) entry which is preliminary data.</text>
</comment>
<evidence type="ECO:0000313" key="3">
    <source>
        <dbReference type="EMBL" id="GAN35099.1"/>
    </source>
</evidence>
<dbReference type="InterPro" id="IPR052563">
    <property type="entry name" value="FliK"/>
</dbReference>
<dbReference type="InterPro" id="IPR021136">
    <property type="entry name" value="Flagellar_hook_control-like_C"/>
</dbReference>
<dbReference type="Gene3D" id="3.30.750.140">
    <property type="match status" value="1"/>
</dbReference>
<feature type="domain" description="Flagellar hook-length control protein-like C-terminal" evidence="2">
    <location>
        <begin position="459"/>
        <end position="531"/>
    </location>
</feature>
<keyword evidence="4" id="KW-1185">Reference proteome</keyword>
<evidence type="ECO:0000313" key="4">
    <source>
        <dbReference type="Proteomes" id="UP000032309"/>
    </source>
</evidence>
<proteinExistence type="predicted"/>
<feature type="region of interest" description="Disordered" evidence="1">
    <location>
        <begin position="113"/>
        <end position="144"/>
    </location>
</feature>
<evidence type="ECO:0000259" key="2">
    <source>
        <dbReference type="Pfam" id="PF02120"/>
    </source>
</evidence>
<feature type="compositionally biased region" description="Polar residues" evidence="1">
    <location>
        <begin position="556"/>
        <end position="572"/>
    </location>
</feature>
<dbReference type="PANTHER" id="PTHR37533">
    <property type="entry name" value="FLAGELLAR HOOK-LENGTH CONTROL PROTEIN"/>
    <property type="match status" value="1"/>
</dbReference>
<protein>
    <recommendedName>
        <fullName evidence="2">Flagellar hook-length control protein-like C-terminal domain-containing protein</fullName>
    </recommendedName>
</protein>
<dbReference type="CDD" id="cd17470">
    <property type="entry name" value="T3SS_Flik_C"/>
    <property type="match status" value="1"/>
</dbReference>
<sequence length="588" mass="65566">MLETAIELSSQNDLFGNLFTGIRPITNNSSSYVANTDSVQSEIGEKDAENHPESIPFQEILGQQMINRTDRDAVNQQKTNHPVTESGTKKLLQENIHEINSSLFHETLVNGSPQRNAKNPDIHSPFGGETDDSSSVTKKGEKGFELNPSGTQILDTILSADILPGTFIEHTETALQNFSQNPSLKDGAVKFDVNANIHNPFIPDINPQNFSPFPFFGGKLQEIDMQKNNPLINLNSSGFMLKTEMPIMQNLTDRNTNRNIEDVGLNASINLKNLQKLDQFIPVVIQETEFADSDNAFHIKKLPAVFKSLAQNVSPENKLNTPMPEINSQINGTKKKRENGLSTIISKIPSDHDLPGTLQANEEWNLNDNFAQKQSASYPLTFDTPIQKNHSRYRFSLDTQTTTDGIPSNALNFSQNTASLEGHKDHVSNTFHGNPTAAAELPYNIMDQLFQKISLINHGDRSEIKLHLTPPELGSVKIHFTEENDEIEAKIFVENAEVKAAIENNAHRLKESVAANGVEIHKLEVYIQNNDAHKQKSSENSESNDPHYQVKRQEDQNGGQSDNERNVSNNLKTEVSINTSNLMVDYII</sequence>
<dbReference type="RefSeq" id="WP_052565092.1">
    <property type="nucleotide sequence ID" value="NZ_BAFN01000001.1"/>
</dbReference>
<dbReference type="InterPro" id="IPR038610">
    <property type="entry name" value="FliK-like_C_sf"/>
</dbReference>
<evidence type="ECO:0000256" key="1">
    <source>
        <dbReference type="SAM" id="MobiDB-lite"/>
    </source>
</evidence>
<reference evidence="4" key="1">
    <citation type="journal article" date="2015" name="Genome Announc.">
        <title>Draft Genome Sequence of an Anaerobic Ammonium-Oxidizing Bacterium, "Candidatus Brocadia sinica".</title>
        <authorList>
            <person name="Oshiki M."/>
            <person name="Shinyako-Hata K."/>
            <person name="Satoh H."/>
            <person name="Okabe S."/>
        </authorList>
    </citation>
    <scope>NUCLEOTIDE SEQUENCE [LARGE SCALE GENOMIC DNA]</scope>
    <source>
        <strain evidence="4">JPN1</strain>
    </source>
</reference>